<keyword evidence="1" id="KW-0472">Membrane</keyword>
<dbReference type="PIRSF" id="PIRSF009160">
    <property type="entry name" value="UCP009160"/>
    <property type="match status" value="1"/>
</dbReference>
<feature type="transmembrane region" description="Helical" evidence="1">
    <location>
        <begin position="182"/>
        <end position="206"/>
    </location>
</feature>
<evidence type="ECO:0000313" key="3">
    <source>
        <dbReference type="Proteomes" id="UP000266915"/>
    </source>
</evidence>
<protein>
    <submittedName>
        <fullName evidence="2">Putative YccA/Bax inhibitor family protein</fullName>
    </submittedName>
</protein>
<keyword evidence="3" id="KW-1185">Reference proteome</keyword>
<accession>A0A3N2C0H6</accession>
<feature type="transmembrane region" description="Helical" evidence="1">
    <location>
        <begin position="212"/>
        <end position="236"/>
    </location>
</feature>
<proteinExistence type="predicted"/>
<keyword evidence="1" id="KW-1133">Transmembrane helix</keyword>
<feature type="transmembrane region" description="Helical" evidence="1">
    <location>
        <begin position="257"/>
        <end position="274"/>
    </location>
</feature>
<comment type="caution">
    <text evidence="2">The sequence shown here is derived from an EMBL/GenBank/DDBJ whole genome shotgun (WGS) entry which is preliminary data.</text>
</comment>
<keyword evidence="1" id="KW-0812">Transmembrane</keyword>
<dbReference type="Pfam" id="PF12811">
    <property type="entry name" value="BaxI_1"/>
    <property type="match status" value="1"/>
</dbReference>
<reference evidence="2 3" key="1">
    <citation type="submission" date="2018-11" db="EMBL/GenBank/DDBJ databases">
        <title>Sequencing the genomes of 1000 actinobacteria strains.</title>
        <authorList>
            <person name="Klenk H.-P."/>
        </authorList>
    </citation>
    <scope>NUCLEOTIDE SEQUENCE [LARGE SCALE GENOMIC DNA]</scope>
    <source>
        <strain evidence="2 3">DSM 14012</strain>
    </source>
</reference>
<evidence type="ECO:0000256" key="1">
    <source>
        <dbReference type="SAM" id="Phobius"/>
    </source>
</evidence>
<dbReference type="EMBL" id="RKHL01000001">
    <property type="protein sequence ID" value="ROR80991.1"/>
    <property type="molecule type" value="Genomic_DNA"/>
</dbReference>
<dbReference type="RefSeq" id="WP_064296659.1">
    <property type="nucleotide sequence ID" value="NZ_FXAP01000001.1"/>
</dbReference>
<feature type="transmembrane region" description="Helical" evidence="1">
    <location>
        <begin position="120"/>
        <end position="140"/>
    </location>
</feature>
<evidence type="ECO:0000313" key="2">
    <source>
        <dbReference type="EMBL" id="ROR80991.1"/>
    </source>
</evidence>
<feature type="transmembrane region" description="Helical" evidence="1">
    <location>
        <begin position="62"/>
        <end position="82"/>
    </location>
</feature>
<dbReference type="PANTHER" id="PTHR41282">
    <property type="entry name" value="CONSERVED TRANSMEMBRANE PROTEIN-RELATED"/>
    <property type="match status" value="1"/>
</dbReference>
<dbReference type="InterPro" id="IPR010539">
    <property type="entry name" value="BaxI_1-like"/>
</dbReference>
<organism evidence="2 3">
    <name type="scientific">Plantibacter flavus</name>
    <dbReference type="NCBI Taxonomy" id="150123"/>
    <lineage>
        <taxon>Bacteria</taxon>
        <taxon>Bacillati</taxon>
        <taxon>Actinomycetota</taxon>
        <taxon>Actinomycetes</taxon>
        <taxon>Micrococcales</taxon>
        <taxon>Microbacteriaceae</taxon>
        <taxon>Plantibacter</taxon>
    </lineage>
</organism>
<gene>
    <name evidence="2" type="ORF">EDD42_1038</name>
</gene>
<dbReference type="PANTHER" id="PTHR41282:SF1">
    <property type="entry name" value="CONSERVED TRANSMEMBRANE PROTEIN-RELATED"/>
    <property type="match status" value="1"/>
</dbReference>
<sequence>MALDNPAFSKNPAFAKQGGGTLQAAQAANPSLTAEQLRKMYEQPTAPAGVGTADRMTIENTLVKTLGSFAVLVVFAVISWMWTTSLLQAGSGYALPMIIGMIGGLGLGLVNSFKKEPVPALILGYAVFQGLFVGGISRVFEANPAWSGVVVQAVLATLAVVGVTLALFASGKVRASKKLTKVFLVAIIGYGVFQLLNLVLMFTGVLNNPFGLYGATIFGIPLGIVIGIFAVLMGAYSLVLDFDFIQRGVQNRAPAKYGWTGAFGIMVTVIWIYVEILRLLAISRN</sequence>
<dbReference type="Proteomes" id="UP000266915">
    <property type="component" value="Unassembled WGS sequence"/>
</dbReference>
<dbReference type="AlphaFoldDB" id="A0A3N2C0H6"/>
<name>A0A3N2C0H6_9MICO</name>
<feature type="transmembrane region" description="Helical" evidence="1">
    <location>
        <begin position="146"/>
        <end position="170"/>
    </location>
</feature>
<feature type="transmembrane region" description="Helical" evidence="1">
    <location>
        <begin position="94"/>
        <end position="113"/>
    </location>
</feature>